<dbReference type="InterPro" id="IPR050109">
    <property type="entry name" value="HTH-type_TetR-like_transc_reg"/>
</dbReference>
<proteinExistence type="predicted"/>
<feature type="compositionally biased region" description="Basic and acidic residues" evidence="5">
    <location>
        <begin position="25"/>
        <end position="35"/>
    </location>
</feature>
<evidence type="ECO:0000256" key="3">
    <source>
        <dbReference type="ARBA" id="ARBA00023163"/>
    </source>
</evidence>
<sequence length="258" mass="27913">MTPDNRDRRQTGQQGPTPDGTTGTDAKRDNGERRPGRTVGSGGQAEQQGPDGQAGQQHRGLAFAAWWRSRRWRYGASVVIGDARTRILDAAEELFAGGGYEATPTAVIARLAMVPKGLIFHYFPRKIDVLVALVDERTLVEEGHDVEAVPGDPAGTLSKLARGLPLRASPAMRRILFREADTHGSVKERLGRLNGELIRRSRFALELALPGARGDAARLEVAAATFAAVLLYQENLCQLTGHQIDPDAVAELIAHSLV</sequence>
<name>A0ABP6VV32_9ACTN</name>
<feature type="compositionally biased region" description="Low complexity" evidence="5">
    <location>
        <begin position="11"/>
        <end position="24"/>
    </location>
</feature>
<dbReference type="Pfam" id="PF00440">
    <property type="entry name" value="TetR_N"/>
    <property type="match status" value="1"/>
</dbReference>
<protein>
    <recommendedName>
        <fullName evidence="6">HTH tetR-type domain-containing protein</fullName>
    </recommendedName>
</protein>
<evidence type="ECO:0000259" key="6">
    <source>
        <dbReference type="PROSITE" id="PS50977"/>
    </source>
</evidence>
<dbReference type="PANTHER" id="PTHR30055:SF234">
    <property type="entry name" value="HTH-TYPE TRANSCRIPTIONAL REGULATOR BETI"/>
    <property type="match status" value="1"/>
</dbReference>
<feature type="compositionally biased region" description="Basic and acidic residues" evidence="5">
    <location>
        <begin position="1"/>
        <end position="10"/>
    </location>
</feature>
<accession>A0ABP6VV32</accession>
<feature type="region of interest" description="Disordered" evidence="5">
    <location>
        <begin position="1"/>
        <end position="57"/>
    </location>
</feature>
<keyword evidence="3" id="KW-0804">Transcription</keyword>
<evidence type="ECO:0000256" key="2">
    <source>
        <dbReference type="ARBA" id="ARBA00023125"/>
    </source>
</evidence>
<gene>
    <name evidence="7" type="ORF">GCM10022419_021840</name>
</gene>
<feature type="DNA-binding region" description="H-T-H motif" evidence="4">
    <location>
        <begin position="104"/>
        <end position="123"/>
    </location>
</feature>
<keyword evidence="2 4" id="KW-0238">DNA-binding</keyword>
<dbReference type="EMBL" id="BAABDQ010000003">
    <property type="protein sequence ID" value="GAA3541302.1"/>
    <property type="molecule type" value="Genomic_DNA"/>
</dbReference>
<comment type="caution">
    <text evidence="7">The sequence shown here is derived from an EMBL/GenBank/DDBJ whole genome shotgun (WGS) entry which is preliminary data.</text>
</comment>
<dbReference type="InterPro" id="IPR009057">
    <property type="entry name" value="Homeodomain-like_sf"/>
</dbReference>
<dbReference type="PROSITE" id="PS50977">
    <property type="entry name" value="HTH_TETR_2"/>
    <property type="match status" value="1"/>
</dbReference>
<evidence type="ECO:0000313" key="8">
    <source>
        <dbReference type="Proteomes" id="UP001500630"/>
    </source>
</evidence>
<feature type="domain" description="HTH tetR-type" evidence="6">
    <location>
        <begin position="81"/>
        <end position="141"/>
    </location>
</feature>
<dbReference type="InterPro" id="IPR001647">
    <property type="entry name" value="HTH_TetR"/>
</dbReference>
<dbReference type="Proteomes" id="UP001500630">
    <property type="component" value="Unassembled WGS sequence"/>
</dbReference>
<evidence type="ECO:0000256" key="4">
    <source>
        <dbReference type="PROSITE-ProRule" id="PRU00335"/>
    </source>
</evidence>
<keyword evidence="1" id="KW-0805">Transcription regulation</keyword>
<organism evidence="7 8">
    <name type="scientific">Nonomuraea rosea</name>
    <dbReference type="NCBI Taxonomy" id="638574"/>
    <lineage>
        <taxon>Bacteria</taxon>
        <taxon>Bacillati</taxon>
        <taxon>Actinomycetota</taxon>
        <taxon>Actinomycetes</taxon>
        <taxon>Streptosporangiales</taxon>
        <taxon>Streptosporangiaceae</taxon>
        <taxon>Nonomuraea</taxon>
    </lineage>
</organism>
<dbReference type="SUPFAM" id="SSF46689">
    <property type="entry name" value="Homeodomain-like"/>
    <property type="match status" value="1"/>
</dbReference>
<dbReference type="Gene3D" id="1.10.357.10">
    <property type="entry name" value="Tetracycline Repressor, domain 2"/>
    <property type="match status" value="1"/>
</dbReference>
<keyword evidence="8" id="KW-1185">Reference proteome</keyword>
<dbReference type="PRINTS" id="PR00455">
    <property type="entry name" value="HTHTETR"/>
</dbReference>
<evidence type="ECO:0000313" key="7">
    <source>
        <dbReference type="EMBL" id="GAA3541302.1"/>
    </source>
</evidence>
<evidence type="ECO:0000256" key="1">
    <source>
        <dbReference type="ARBA" id="ARBA00023015"/>
    </source>
</evidence>
<dbReference type="PANTHER" id="PTHR30055">
    <property type="entry name" value="HTH-TYPE TRANSCRIPTIONAL REGULATOR RUTR"/>
    <property type="match status" value="1"/>
</dbReference>
<reference evidence="8" key="1">
    <citation type="journal article" date="2019" name="Int. J. Syst. Evol. Microbiol.">
        <title>The Global Catalogue of Microorganisms (GCM) 10K type strain sequencing project: providing services to taxonomists for standard genome sequencing and annotation.</title>
        <authorList>
            <consortium name="The Broad Institute Genomics Platform"/>
            <consortium name="The Broad Institute Genome Sequencing Center for Infectious Disease"/>
            <person name="Wu L."/>
            <person name="Ma J."/>
        </authorList>
    </citation>
    <scope>NUCLEOTIDE SEQUENCE [LARGE SCALE GENOMIC DNA]</scope>
    <source>
        <strain evidence="8">JCM 17326</strain>
    </source>
</reference>
<evidence type="ECO:0000256" key="5">
    <source>
        <dbReference type="SAM" id="MobiDB-lite"/>
    </source>
</evidence>